<keyword evidence="4" id="KW-1185">Reference proteome</keyword>
<gene>
    <name evidence="3" type="ORF">KI688_004009</name>
</gene>
<reference evidence="3" key="1">
    <citation type="submission" date="2021-06" db="EMBL/GenBank/DDBJ databases">
        <title>Genome Sequence of Mortierella hyaline Strain SCG-10, a Cold-Adapted, Nitrate-Reducing Fungus Isolated from Soil in Minnesota, USA.</title>
        <authorList>
            <person name="Aldossari N."/>
        </authorList>
    </citation>
    <scope>NUCLEOTIDE SEQUENCE</scope>
    <source>
        <strain evidence="3">SCG-10</strain>
    </source>
</reference>
<evidence type="ECO:0000313" key="3">
    <source>
        <dbReference type="EMBL" id="KAG9063895.1"/>
    </source>
</evidence>
<dbReference type="Proteomes" id="UP000707451">
    <property type="component" value="Unassembled WGS sequence"/>
</dbReference>
<organism evidence="3 4">
    <name type="scientific">Linnemannia hyalina</name>
    <dbReference type="NCBI Taxonomy" id="64524"/>
    <lineage>
        <taxon>Eukaryota</taxon>
        <taxon>Fungi</taxon>
        <taxon>Fungi incertae sedis</taxon>
        <taxon>Mucoromycota</taxon>
        <taxon>Mortierellomycotina</taxon>
        <taxon>Mortierellomycetes</taxon>
        <taxon>Mortierellales</taxon>
        <taxon>Mortierellaceae</taxon>
        <taxon>Linnemannia</taxon>
    </lineage>
</organism>
<accession>A0A9P8BQ15</accession>
<dbReference type="OrthoDB" id="2430862at2759"/>
<evidence type="ECO:0008006" key="5">
    <source>
        <dbReference type="Google" id="ProtNLM"/>
    </source>
</evidence>
<feature type="signal peptide" evidence="2">
    <location>
        <begin position="1"/>
        <end position="19"/>
    </location>
</feature>
<evidence type="ECO:0000256" key="2">
    <source>
        <dbReference type="SAM" id="SignalP"/>
    </source>
</evidence>
<name>A0A9P8BQ15_9FUNG</name>
<proteinExistence type="predicted"/>
<feature type="chain" id="PRO_5040363738" description="Secreted protein" evidence="2">
    <location>
        <begin position="20"/>
        <end position="190"/>
    </location>
</feature>
<protein>
    <recommendedName>
        <fullName evidence="5">Secreted protein</fullName>
    </recommendedName>
</protein>
<keyword evidence="2" id="KW-0732">Signal</keyword>
<evidence type="ECO:0000256" key="1">
    <source>
        <dbReference type="SAM" id="MobiDB-lite"/>
    </source>
</evidence>
<dbReference type="AlphaFoldDB" id="A0A9P8BQ15"/>
<feature type="compositionally biased region" description="Low complexity" evidence="1">
    <location>
        <begin position="138"/>
        <end position="151"/>
    </location>
</feature>
<feature type="region of interest" description="Disordered" evidence="1">
    <location>
        <begin position="138"/>
        <end position="163"/>
    </location>
</feature>
<sequence>MQFKTLALAAVALVAVANAQSFELNACSACVTTSFANDTSCSSLTPEQSALLASGFASGNPDVVKISAAVQDPSIKACVCHWATTAFAENGSGAAGHCFFPTTPAPACNSSQIVEATTGIKMLGSVLSCAAGGANATTPTNGAANGTTPTTVPSGGASGSSTPKPAAAVQLNMPYVLSVAAIGLAALAGL</sequence>
<evidence type="ECO:0000313" key="4">
    <source>
        <dbReference type="Proteomes" id="UP000707451"/>
    </source>
</evidence>
<comment type="caution">
    <text evidence="3">The sequence shown here is derived from an EMBL/GenBank/DDBJ whole genome shotgun (WGS) entry which is preliminary data.</text>
</comment>
<dbReference type="EMBL" id="JAHRHY010000015">
    <property type="protein sequence ID" value="KAG9063895.1"/>
    <property type="molecule type" value="Genomic_DNA"/>
</dbReference>